<protein>
    <recommendedName>
        <fullName evidence="3">beta-glucosidase</fullName>
        <ecNumber evidence="3">3.2.1.21</ecNumber>
    </recommendedName>
</protein>
<keyword evidence="5" id="KW-0378">Hydrolase</keyword>
<evidence type="ECO:0000313" key="9">
    <source>
        <dbReference type="EMBL" id="CAI0384756.1"/>
    </source>
</evidence>
<feature type="domain" description="Glycoside hydrolase family 3 C-terminal" evidence="8">
    <location>
        <begin position="370"/>
        <end position="569"/>
    </location>
</feature>
<dbReference type="AlphaFoldDB" id="A0AAV0HHG1"/>
<dbReference type="Proteomes" id="UP001154282">
    <property type="component" value="Unassembled WGS sequence"/>
</dbReference>
<sequence>MNRMTLQEKIGQMVQIERTVASPQVMKNYFIGSVLSGGGSSPGVNASAQEWIKMVNQFQRDALSTRLGIPMIYGIDSVHGHSTVYNATIFPHNIGLGATRDPELVKRIGAATALEARATGIPYLFAPCVAVCRDPRWGRCYESYSEDPEVVSSMTEIVTGLQGDIPSTSPKGVPYVGGKTKVAACAKHYVGDGGTVNGINENNTILSRHGLLSIHMPGYSASIIKGVSTVMVSYSSWNGDKMHGNRDLITGFLKGTLRFRGFVITDWEGLDRMTSPRHANYSNSILRGINAGIDMIMVPMKYKEFIDDLNQLVTNHEIPMSRIDDAVRRVLRVKFTMGLFENPLADETLVNHLGSHEHRELAREAVRKSLVLLKNTNSMLPLPKKGSKILVAGAHADNLGYQCGGWTIQWQGQSGNNATVGMNTVDKQSSQVVYQENPDTKYLQSEGFSYAIVVVGELPYAETEGNNMNLTIPEPGPTMIKNVCRAVKCVVVVVSGRPVVIEPYLKWIDGLVAAWLPGTEGQGVADVLFGNYGFSGKLSRTWFRSVDQLPMNVGDEHYDPLFPFGFGLTTEPTDDSN</sequence>
<evidence type="ECO:0000256" key="2">
    <source>
        <dbReference type="ARBA" id="ARBA00005336"/>
    </source>
</evidence>
<evidence type="ECO:0000259" key="7">
    <source>
        <dbReference type="Pfam" id="PF00933"/>
    </source>
</evidence>
<dbReference type="InterPro" id="IPR051915">
    <property type="entry name" value="Cellulose_Degrad_GH3"/>
</dbReference>
<comment type="catalytic activity">
    <reaction evidence="1">
        <text>Hydrolysis of terminal, non-reducing beta-D-glucosyl residues with release of beta-D-glucose.</text>
        <dbReference type="EC" id="3.2.1.21"/>
    </reaction>
</comment>
<keyword evidence="10" id="KW-1185">Reference proteome</keyword>
<evidence type="ECO:0000256" key="3">
    <source>
        <dbReference type="ARBA" id="ARBA00012744"/>
    </source>
</evidence>
<organism evidence="9 10">
    <name type="scientific">Linum tenue</name>
    <dbReference type="NCBI Taxonomy" id="586396"/>
    <lineage>
        <taxon>Eukaryota</taxon>
        <taxon>Viridiplantae</taxon>
        <taxon>Streptophyta</taxon>
        <taxon>Embryophyta</taxon>
        <taxon>Tracheophyta</taxon>
        <taxon>Spermatophyta</taxon>
        <taxon>Magnoliopsida</taxon>
        <taxon>eudicotyledons</taxon>
        <taxon>Gunneridae</taxon>
        <taxon>Pentapetalae</taxon>
        <taxon>rosids</taxon>
        <taxon>fabids</taxon>
        <taxon>Malpighiales</taxon>
        <taxon>Linaceae</taxon>
        <taxon>Linum</taxon>
    </lineage>
</organism>
<dbReference type="InterPro" id="IPR036881">
    <property type="entry name" value="Glyco_hydro_3_C_sf"/>
</dbReference>
<accession>A0AAV0HHG1</accession>
<dbReference type="InterPro" id="IPR036962">
    <property type="entry name" value="Glyco_hydro_3_N_sf"/>
</dbReference>
<dbReference type="FunFam" id="3.40.50.1700:FF:000002">
    <property type="entry name" value="Glycosyl hydrolase family protein"/>
    <property type="match status" value="1"/>
</dbReference>
<evidence type="ECO:0000256" key="5">
    <source>
        <dbReference type="ARBA" id="ARBA00022801"/>
    </source>
</evidence>
<dbReference type="InterPro" id="IPR002772">
    <property type="entry name" value="Glyco_hydro_3_C"/>
</dbReference>
<comment type="similarity">
    <text evidence="2">Belongs to the glycosyl hydrolase 3 family.</text>
</comment>
<evidence type="ECO:0000313" key="10">
    <source>
        <dbReference type="Proteomes" id="UP001154282"/>
    </source>
</evidence>
<dbReference type="PANTHER" id="PTHR30620">
    <property type="entry name" value="PERIPLASMIC BETA-GLUCOSIDASE-RELATED"/>
    <property type="match status" value="1"/>
</dbReference>
<dbReference type="GO" id="GO:0008422">
    <property type="term" value="F:beta-glucosidase activity"/>
    <property type="evidence" value="ECO:0007669"/>
    <property type="project" value="UniProtKB-EC"/>
</dbReference>
<keyword evidence="4" id="KW-0732">Signal</keyword>
<dbReference type="SUPFAM" id="SSF51445">
    <property type="entry name" value="(Trans)glycosidases"/>
    <property type="match status" value="1"/>
</dbReference>
<evidence type="ECO:0000256" key="4">
    <source>
        <dbReference type="ARBA" id="ARBA00022729"/>
    </source>
</evidence>
<gene>
    <name evidence="9" type="ORF">LITE_LOCUS4506</name>
</gene>
<evidence type="ECO:0000256" key="6">
    <source>
        <dbReference type="ARBA" id="ARBA00023295"/>
    </source>
</evidence>
<dbReference type="Pfam" id="PF01915">
    <property type="entry name" value="Glyco_hydro_3_C"/>
    <property type="match status" value="1"/>
</dbReference>
<name>A0AAV0HHG1_9ROSI</name>
<feature type="domain" description="Glycoside hydrolase family 3 N-terminal" evidence="7">
    <location>
        <begin position="5"/>
        <end position="333"/>
    </location>
</feature>
<dbReference type="Pfam" id="PF00933">
    <property type="entry name" value="Glyco_hydro_3"/>
    <property type="match status" value="1"/>
</dbReference>
<dbReference type="InterPro" id="IPR017853">
    <property type="entry name" value="GH"/>
</dbReference>
<dbReference type="InterPro" id="IPR001764">
    <property type="entry name" value="Glyco_hydro_3_N"/>
</dbReference>
<dbReference type="GO" id="GO:0009251">
    <property type="term" value="P:glucan catabolic process"/>
    <property type="evidence" value="ECO:0007669"/>
    <property type="project" value="TreeGrafter"/>
</dbReference>
<dbReference type="EC" id="3.2.1.21" evidence="3"/>
<keyword evidence="6" id="KW-0326">Glycosidase</keyword>
<dbReference type="PRINTS" id="PR00133">
    <property type="entry name" value="GLHYDRLASE3"/>
</dbReference>
<reference evidence="9" key="1">
    <citation type="submission" date="2022-08" db="EMBL/GenBank/DDBJ databases">
        <authorList>
            <person name="Gutierrez-Valencia J."/>
        </authorList>
    </citation>
    <scope>NUCLEOTIDE SEQUENCE</scope>
</reference>
<dbReference type="EMBL" id="CAMGYJ010000002">
    <property type="protein sequence ID" value="CAI0384756.1"/>
    <property type="molecule type" value="Genomic_DNA"/>
</dbReference>
<dbReference type="FunFam" id="3.20.20.300:FF:000003">
    <property type="entry name" value="Beta-D-glucan exohydrolase isoenzyme ExoI"/>
    <property type="match status" value="1"/>
</dbReference>
<dbReference type="Gene3D" id="3.40.50.1700">
    <property type="entry name" value="Glycoside hydrolase family 3 C-terminal domain"/>
    <property type="match status" value="1"/>
</dbReference>
<comment type="caution">
    <text evidence="9">The sequence shown here is derived from an EMBL/GenBank/DDBJ whole genome shotgun (WGS) entry which is preliminary data.</text>
</comment>
<evidence type="ECO:0000259" key="8">
    <source>
        <dbReference type="Pfam" id="PF01915"/>
    </source>
</evidence>
<dbReference type="Gene3D" id="3.20.20.300">
    <property type="entry name" value="Glycoside hydrolase, family 3, N-terminal domain"/>
    <property type="match status" value="1"/>
</dbReference>
<dbReference type="PANTHER" id="PTHR30620:SF16">
    <property type="entry name" value="LYSOSOMAL BETA GLUCOSIDASE"/>
    <property type="match status" value="1"/>
</dbReference>
<proteinExistence type="inferred from homology"/>
<dbReference type="SUPFAM" id="SSF52279">
    <property type="entry name" value="Beta-D-glucan exohydrolase, C-terminal domain"/>
    <property type="match status" value="1"/>
</dbReference>
<evidence type="ECO:0000256" key="1">
    <source>
        <dbReference type="ARBA" id="ARBA00000448"/>
    </source>
</evidence>